<dbReference type="EMBL" id="JBCLVG010000001">
    <property type="protein sequence ID" value="MEN1946130.1"/>
    <property type="molecule type" value="Genomic_DNA"/>
</dbReference>
<feature type="transmembrane region" description="Helical" evidence="1">
    <location>
        <begin position="183"/>
        <end position="205"/>
    </location>
</feature>
<name>A0ABU9W2A6_9MICO</name>
<sequence>MTDAASPTSAEPQPVPPSVRAQILATEHWGLLASRSTSQAEVLTRIAIFLTLVSAALVSVSLLGQATEYGGPFAPSALGILGLLYVIGILTQIRVINVADEDMMFVIAMNRLRAAYVDIDPGVERYFFASAHDDEAGMMRTYSFLRPRGSTQVAGSSMVFIIVVNSAVLGLFVGGLLAALTGLYPLAIILGAVLTVLSVLTWLVLGFRGYRRSLASFVPVSPTPPHGPTDRSHR</sequence>
<evidence type="ECO:0008006" key="4">
    <source>
        <dbReference type="Google" id="ProtNLM"/>
    </source>
</evidence>
<proteinExistence type="predicted"/>
<keyword evidence="1" id="KW-1133">Transmembrane helix</keyword>
<evidence type="ECO:0000313" key="2">
    <source>
        <dbReference type="EMBL" id="MEN1946130.1"/>
    </source>
</evidence>
<reference evidence="2 3" key="1">
    <citation type="submission" date="2024-03" db="EMBL/GenBank/DDBJ databases">
        <title>YIM 134122 draft genome.</title>
        <authorList>
            <person name="Zuo S."/>
            <person name="Xiong L."/>
        </authorList>
    </citation>
    <scope>NUCLEOTIDE SEQUENCE [LARGE SCALE GENOMIC DNA]</scope>
    <source>
        <strain evidence="2 3">YIM 134122</strain>
    </source>
</reference>
<evidence type="ECO:0000313" key="3">
    <source>
        <dbReference type="Proteomes" id="UP001425155"/>
    </source>
</evidence>
<keyword evidence="1" id="KW-0472">Membrane</keyword>
<dbReference type="Proteomes" id="UP001425155">
    <property type="component" value="Unassembled WGS sequence"/>
</dbReference>
<feature type="transmembrane region" description="Helical" evidence="1">
    <location>
        <begin position="76"/>
        <end position="96"/>
    </location>
</feature>
<dbReference type="RefSeq" id="WP_342112603.1">
    <property type="nucleotide sequence ID" value="NZ_JBCAUN010000001.1"/>
</dbReference>
<comment type="caution">
    <text evidence="2">The sequence shown here is derived from an EMBL/GenBank/DDBJ whole genome shotgun (WGS) entry which is preliminary data.</text>
</comment>
<evidence type="ECO:0000256" key="1">
    <source>
        <dbReference type="SAM" id="Phobius"/>
    </source>
</evidence>
<accession>A0ABU9W2A6</accession>
<keyword evidence="3" id="KW-1185">Reference proteome</keyword>
<keyword evidence="1" id="KW-0812">Transmembrane</keyword>
<organism evidence="2 3">
    <name type="scientific">Leifsonia stereocauli</name>
    <dbReference type="NCBI Taxonomy" id="3134136"/>
    <lineage>
        <taxon>Bacteria</taxon>
        <taxon>Bacillati</taxon>
        <taxon>Actinomycetota</taxon>
        <taxon>Actinomycetes</taxon>
        <taxon>Micrococcales</taxon>
        <taxon>Microbacteriaceae</taxon>
        <taxon>Leifsonia</taxon>
    </lineage>
</organism>
<protein>
    <recommendedName>
        <fullName evidence="4">ABC transporter ATP-binding protein</fullName>
    </recommendedName>
</protein>
<feature type="transmembrane region" description="Helical" evidence="1">
    <location>
        <begin position="153"/>
        <end position="177"/>
    </location>
</feature>
<feature type="transmembrane region" description="Helical" evidence="1">
    <location>
        <begin position="42"/>
        <end position="64"/>
    </location>
</feature>
<gene>
    <name evidence="2" type="ORF">WJX64_06225</name>
</gene>